<dbReference type="STRING" id="1109443.G4TJ45"/>
<protein>
    <submittedName>
        <fullName evidence="2">Uncharacterized protein</fullName>
    </submittedName>
</protein>
<keyword evidence="1" id="KW-0812">Transmembrane</keyword>
<dbReference type="SUPFAM" id="SSF53335">
    <property type="entry name" value="S-adenosyl-L-methionine-dependent methyltransferases"/>
    <property type="match status" value="1"/>
</dbReference>
<evidence type="ECO:0000313" key="2">
    <source>
        <dbReference type="EMBL" id="CCA71338.1"/>
    </source>
</evidence>
<feature type="transmembrane region" description="Helical" evidence="1">
    <location>
        <begin position="75"/>
        <end position="101"/>
    </location>
</feature>
<keyword evidence="1" id="KW-1133">Transmembrane helix</keyword>
<dbReference type="InParanoid" id="G4TJ45"/>
<dbReference type="Gene3D" id="3.40.50.150">
    <property type="entry name" value="Vaccinia Virus protein VP39"/>
    <property type="match status" value="1"/>
</dbReference>
<evidence type="ECO:0000313" key="3">
    <source>
        <dbReference type="Proteomes" id="UP000007148"/>
    </source>
</evidence>
<name>G4TJ45_SERID</name>
<dbReference type="AlphaFoldDB" id="G4TJ45"/>
<dbReference type="EMBL" id="CAFZ01000115">
    <property type="protein sequence ID" value="CCA71338.1"/>
    <property type="molecule type" value="Genomic_DNA"/>
</dbReference>
<keyword evidence="1" id="KW-0472">Membrane</keyword>
<keyword evidence="3" id="KW-1185">Reference proteome</keyword>
<proteinExistence type="predicted"/>
<feature type="transmembrane region" description="Helical" evidence="1">
    <location>
        <begin position="44"/>
        <end position="63"/>
    </location>
</feature>
<reference evidence="2 3" key="1">
    <citation type="journal article" date="2011" name="PLoS Pathog.">
        <title>Endophytic Life Strategies Decoded by Genome and Transcriptome Analyses of the Mutualistic Root Symbiont Piriformospora indica.</title>
        <authorList>
            <person name="Zuccaro A."/>
            <person name="Lahrmann U."/>
            <person name="Guldener U."/>
            <person name="Langen G."/>
            <person name="Pfiffi S."/>
            <person name="Biedenkopf D."/>
            <person name="Wong P."/>
            <person name="Samans B."/>
            <person name="Grimm C."/>
            <person name="Basiewicz M."/>
            <person name="Murat C."/>
            <person name="Martin F."/>
            <person name="Kogel K.H."/>
        </authorList>
    </citation>
    <scope>NUCLEOTIDE SEQUENCE [LARGE SCALE GENOMIC DNA]</scope>
    <source>
        <strain evidence="2 3">DSM 11827</strain>
    </source>
</reference>
<dbReference type="InterPro" id="IPR029063">
    <property type="entry name" value="SAM-dependent_MTases_sf"/>
</dbReference>
<comment type="caution">
    <text evidence="2">The sequence shown here is derived from an EMBL/GenBank/DDBJ whole genome shotgun (WGS) entry which is preliminary data.</text>
</comment>
<dbReference type="OrthoDB" id="3167372at2759"/>
<dbReference type="Proteomes" id="UP000007148">
    <property type="component" value="Unassembled WGS sequence"/>
</dbReference>
<accession>G4TJ45</accession>
<sequence>METEDKQSKAATQPLPVDQTAGVPLVSNGRHPRWMSRLALTWPFIYAIHFTLIICLGITIILLATVRGGMKKHRVAFWVLFAFFMSSVVAIFNTLMLQLVFIPRFWRSRAREMVTSGMFDPTSTRSSVYGHNIVLEVGCSEGMVSGSFAKEILAHQRDTPARFPLFIGHDRWSKWTRIPNNTTCYLEELIRIGVPRHLIRTSRVDETNSETRTTLPFANNSISLVISYFGLDEISGWNKPKERRMLFSEMARVVVEGGAMILFENSGTGTEKGDKKELKPKSWFEGPMHSYKRYLVHELGWDEEWVQVHRKWGIEYLVARKGVSV</sequence>
<gene>
    <name evidence="2" type="ORF">PIIN_05277</name>
</gene>
<evidence type="ECO:0000256" key="1">
    <source>
        <dbReference type="SAM" id="Phobius"/>
    </source>
</evidence>
<dbReference type="HOGENOM" id="CLU_855594_0_0_1"/>
<organism evidence="2 3">
    <name type="scientific">Serendipita indica (strain DSM 11827)</name>
    <name type="common">Root endophyte fungus</name>
    <name type="synonym">Piriformospora indica</name>
    <dbReference type="NCBI Taxonomy" id="1109443"/>
    <lineage>
        <taxon>Eukaryota</taxon>
        <taxon>Fungi</taxon>
        <taxon>Dikarya</taxon>
        <taxon>Basidiomycota</taxon>
        <taxon>Agaricomycotina</taxon>
        <taxon>Agaricomycetes</taxon>
        <taxon>Sebacinales</taxon>
        <taxon>Serendipitaceae</taxon>
        <taxon>Serendipita</taxon>
    </lineage>
</organism>